<proteinExistence type="predicted"/>
<dbReference type="EMBL" id="BK015604">
    <property type="protein sequence ID" value="DAE15396.1"/>
    <property type="molecule type" value="Genomic_DNA"/>
</dbReference>
<sequence>MIEPIVIKVVDKVPIVVSGPPYVVCDNSDYAVVWQLDEEWAQFEHRTMQVNYKDGTYERVLFTGDSCTLPAIPVSGPVHVGLFAGDIHTTRPARLLAVRSATTDSGEERDPTPDGYAQAIKALDGKLDKDQGKENAGKALVVDKEGNAAPIDARSDWNQSDSTKPDFIKNRICYETDVPEATICEFECAVGSGTIEVQLSSAIVPGAAYQIIANGATADVIAGDYGIFPDSYSDGAYYGVFGYGSSATPPTAYFYPDDSVAAQTFSVKLIRPQHADVKQIEEKFISRGLVVTLRRASTSTSYQGPPYLADKTFEEILASVKNNGRITIFTYRYAALSQVGMLDEHTVVGGFVDEGALVSVYFWSLEDGSTGAALNFGKILTEEEYDNRLLPVPFPEDPNQNRGETLVPAVTWETVTENGTSRTVYGTEWRQVADVASFYRWGDFITYCDALTYHDNWKTISIQTSGGMDSALQNTLYAHKVVFPITSFGEIQYNPDQNVYLYIYFMDTTGKCFTYVCNAAGKSFSFNSASDPALVPHWTSPNTKELTEAAAEIKLNWYYNNSDFLPSAVAIVVEIPADATHVADIGTVEVGYIWIASTKWDVTKVSIPVENWKTESKSIRLVYSGPTNMIMVDGDAKRTVIDVFPYDTTGYSSLTSIVQGMSIKLAESGESFPAGTKVLISKYGCGND</sequence>
<organism evidence="1">
    <name type="scientific">Siphoviridae sp. ctdcr45</name>
    <dbReference type="NCBI Taxonomy" id="2825580"/>
    <lineage>
        <taxon>Viruses</taxon>
        <taxon>Duplodnaviria</taxon>
        <taxon>Heunggongvirae</taxon>
        <taxon>Uroviricota</taxon>
        <taxon>Caudoviricetes</taxon>
    </lineage>
</organism>
<accession>A0A8S5QA67</accession>
<reference evidence="1" key="1">
    <citation type="journal article" date="2021" name="Proc. Natl. Acad. Sci. U.S.A.">
        <title>A Catalog of Tens of Thousands of Viruses from Human Metagenomes Reveals Hidden Associations with Chronic Diseases.</title>
        <authorList>
            <person name="Tisza M.J."/>
            <person name="Buck C.B."/>
        </authorList>
    </citation>
    <scope>NUCLEOTIDE SEQUENCE</scope>
    <source>
        <strain evidence="1">Ctdcr45</strain>
    </source>
</reference>
<name>A0A8S5QA67_9CAUD</name>
<evidence type="ECO:0000313" key="1">
    <source>
        <dbReference type="EMBL" id="DAE15396.1"/>
    </source>
</evidence>
<protein>
    <submittedName>
        <fullName evidence="1">Uncharacterized protein</fullName>
    </submittedName>
</protein>